<protein>
    <submittedName>
        <fullName evidence="1">Uncharacterized protein</fullName>
    </submittedName>
</protein>
<dbReference type="Gramene" id="TKW21413">
    <property type="protein sequence ID" value="TKW21413"/>
    <property type="gene ID" value="SEVIR_4G160203v2"/>
</dbReference>
<evidence type="ECO:0000313" key="2">
    <source>
        <dbReference type="Proteomes" id="UP000298652"/>
    </source>
</evidence>
<accession>A0A4U6V295</accession>
<reference evidence="1" key="1">
    <citation type="submission" date="2019-03" db="EMBL/GenBank/DDBJ databases">
        <title>WGS assembly of Setaria viridis.</title>
        <authorList>
            <person name="Huang P."/>
            <person name="Jenkins J."/>
            <person name="Grimwood J."/>
            <person name="Barry K."/>
            <person name="Healey A."/>
            <person name="Mamidi S."/>
            <person name="Sreedasyam A."/>
            <person name="Shu S."/>
            <person name="Feldman M."/>
            <person name="Wu J."/>
            <person name="Yu Y."/>
            <person name="Chen C."/>
            <person name="Johnson J."/>
            <person name="Rokhsar D."/>
            <person name="Baxter I."/>
            <person name="Schmutz J."/>
            <person name="Brutnell T."/>
            <person name="Kellogg E."/>
        </authorList>
    </citation>
    <scope>NUCLEOTIDE SEQUENCE [LARGE SCALE GENOMIC DNA]</scope>
</reference>
<gene>
    <name evidence="1" type="ORF">SEVIR_4G160203v2</name>
</gene>
<keyword evidence="2" id="KW-1185">Reference proteome</keyword>
<dbReference type="Proteomes" id="UP000298652">
    <property type="component" value="Chromosome 4"/>
</dbReference>
<organism evidence="1 2">
    <name type="scientific">Setaria viridis</name>
    <name type="common">Green bristlegrass</name>
    <name type="synonym">Setaria italica subsp. viridis</name>
    <dbReference type="NCBI Taxonomy" id="4556"/>
    <lineage>
        <taxon>Eukaryota</taxon>
        <taxon>Viridiplantae</taxon>
        <taxon>Streptophyta</taxon>
        <taxon>Embryophyta</taxon>
        <taxon>Tracheophyta</taxon>
        <taxon>Spermatophyta</taxon>
        <taxon>Magnoliopsida</taxon>
        <taxon>Liliopsida</taxon>
        <taxon>Poales</taxon>
        <taxon>Poaceae</taxon>
        <taxon>PACMAD clade</taxon>
        <taxon>Panicoideae</taxon>
        <taxon>Panicodae</taxon>
        <taxon>Paniceae</taxon>
        <taxon>Cenchrinae</taxon>
        <taxon>Setaria</taxon>
    </lineage>
</organism>
<proteinExistence type="predicted"/>
<dbReference type="EMBL" id="CM016555">
    <property type="protein sequence ID" value="TKW21413.1"/>
    <property type="molecule type" value="Genomic_DNA"/>
</dbReference>
<evidence type="ECO:0000313" key="1">
    <source>
        <dbReference type="EMBL" id="TKW21413.1"/>
    </source>
</evidence>
<name>A0A4U6V295_SETVI</name>
<sequence>MFSVQVHQGPCRGWPNRPYLMSNHKFVLVKVRALKA</sequence>
<dbReference type="AlphaFoldDB" id="A0A4U6V295"/>